<protein>
    <submittedName>
        <fullName evidence="2">Uncharacterized protein</fullName>
    </submittedName>
</protein>
<evidence type="ECO:0000256" key="1">
    <source>
        <dbReference type="SAM" id="MobiDB-lite"/>
    </source>
</evidence>
<evidence type="ECO:0000313" key="3">
    <source>
        <dbReference type="Proteomes" id="UP000324222"/>
    </source>
</evidence>
<dbReference type="Proteomes" id="UP000324222">
    <property type="component" value="Unassembled WGS sequence"/>
</dbReference>
<keyword evidence="3" id="KW-1185">Reference proteome</keyword>
<dbReference type="AlphaFoldDB" id="A0A5B7HUC9"/>
<organism evidence="2 3">
    <name type="scientific">Portunus trituberculatus</name>
    <name type="common">Swimming crab</name>
    <name type="synonym">Neptunus trituberculatus</name>
    <dbReference type="NCBI Taxonomy" id="210409"/>
    <lineage>
        <taxon>Eukaryota</taxon>
        <taxon>Metazoa</taxon>
        <taxon>Ecdysozoa</taxon>
        <taxon>Arthropoda</taxon>
        <taxon>Crustacea</taxon>
        <taxon>Multicrustacea</taxon>
        <taxon>Malacostraca</taxon>
        <taxon>Eumalacostraca</taxon>
        <taxon>Eucarida</taxon>
        <taxon>Decapoda</taxon>
        <taxon>Pleocyemata</taxon>
        <taxon>Brachyura</taxon>
        <taxon>Eubrachyura</taxon>
        <taxon>Portunoidea</taxon>
        <taxon>Portunidae</taxon>
        <taxon>Portuninae</taxon>
        <taxon>Portunus</taxon>
    </lineage>
</organism>
<dbReference type="EMBL" id="VSRR010043776">
    <property type="protein sequence ID" value="MPC76621.1"/>
    <property type="molecule type" value="Genomic_DNA"/>
</dbReference>
<evidence type="ECO:0000313" key="2">
    <source>
        <dbReference type="EMBL" id="MPC76621.1"/>
    </source>
</evidence>
<name>A0A5B7HUC9_PORTR</name>
<sequence>MLLYQETEEVFGNIGPKVSSSEGKIMRAGPQKPSDGVIRRRRDSFRHREGDAWAFNAEV</sequence>
<comment type="caution">
    <text evidence="2">The sequence shown here is derived from an EMBL/GenBank/DDBJ whole genome shotgun (WGS) entry which is preliminary data.</text>
</comment>
<reference evidence="2 3" key="1">
    <citation type="submission" date="2019-05" db="EMBL/GenBank/DDBJ databases">
        <title>Another draft genome of Portunus trituberculatus and its Hox gene families provides insights of decapod evolution.</title>
        <authorList>
            <person name="Jeong J.-H."/>
            <person name="Song I."/>
            <person name="Kim S."/>
            <person name="Choi T."/>
            <person name="Kim D."/>
            <person name="Ryu S."/>
            <person name="Kim W."/>
        </authorList>
    </citation>
    <scope>NUCLEOTIDE SEQUENCE [LARGE SCALE GENOMIC DNA]</scope>
    <source>
        <tissue evidence="2">Muscle</tissue>
    </source>
</reference>
<gene>
    <name evidence="2" type="ORF">E2C01_071038</name>
</gene>
<proteinExistence type="predicted"/>
<accession>A0A5B7HUC9</accession>
<feature type="region of interest" description="Disordered" evidence="1">
    <location>
        <begin position="15"/>
        <end position="39"/>
    </location>
</feature>